<reference evidence="6 7" key="1">
    <citation type="submission" date="2016-03" db="EMBL/GenBank/DDBJ databases">
        <title>Whole genome sequencing of Grifola frondosa 9006-11.</title>
        <authorList>
            <person name="Min B."/>
            <person name="Park H."/>
            <person name="Kim J.-G."/>
            <person name="Cho H."/>
            <person name="Oh Y.-L."/>
            <person name="Kong W.-S."/>
            <person name="Choi I.-G."/>
        </authorList>
    </citation>
    <scope>NUCLEOTIDE SEQUENCE [LARGE SCALE GENOMIC DNA]</scope>
    <source>
        <strain evidence="6 7">9006-11</strain>
    </source>
</reference>
<evidence type="ECO:0000256" key="1">
    <source>
        <dbReference type="ARBA" id="ARBA00004173"/>
    </source>
</evidence>
<comment type="similarity">
    <text evidence="2">Belongs to the TPP enzyme family.</text>
</comment>
<evidence type="ECO:0000256" key="3">
    <source>
        <dbReference type="ARBA" id="ARBA00023052"/>
    </source>
</evidence>
<dbReference type="Pfam" id="PF00205">
    <property type="entry name" value="TPP_enzyme_M"/>
    <property type="match status" value="1"/>
</dbReference>
<dbReference type="EMBL" id="LUGG01000041">
    <property type="protein sequence ID" value="OBZ65686.1"/>
    <property type="molecule type" value="Genomic_DNA"/>
</dbReference>
<dbReference type="PANTHER" id="PTHR18968:SF13">
    <property type="entry name" value="ACETOLACTATE SYNTHASE CATALYTIC SUBUNIT, MITOCHONDRIAL"/>
    <property type="match status" value="1"/>
</dbReference>
<dbReference type="OrthoDB" id="16262at2759"/>
<dbReference type="InterPro" id="IPR029061">
    <property type="entry name" value="THDP-binding"/>
</dbReference>
<feature type="domain" description="Thiamine pyrophosphate enzyme central" evidence="5">
    <location>
        <begin position="95"/>
        <end position="171"/>
    </location>
</feature>
<dbReference type="AlphaFoldDB" id="A0A1C7LN86"/>
<dbReference type="SUPFAM" id="SSF52467">
    <property type="entry name" value="DHS-like NAD/FAD-binding domain"/>
    <property type="match status" value="1"/>
</dbReference>
<name>A0A1C7LN86_GRIFR</name>
<dbReference type="InterPro" id="IPR012000">
    <property type="entry name" value="Thiamin_PyroP_enz_cen_dom"/>
</dbReference>
<gene>
    <name evidence="6" type="primary">ILV2_0</name>
    <name evidence="6" type="ORF">A0H81_14270</name>
</gene>
<evidence type="ECO:0000256" key="2">
    <source>
        <dbReference type="ARBA" id="ARBA00007812"/>
    </source>
</evidence>
<dbReference type="Gene3D" id="3.40.50.1220">
    <property type="entry name" value="TPP-binding domain"/>
    <property type="match status" value="1"/>
</dbReference>
<dbReference type="GO" id="GO:0000287">
    <property type="term" value="F:magnesium ion binding"/>
    <property type="evidence" value="ECO:0007669"/>
    <property type="project" value="InterPro"/>
</dbReference>
<dbReference type="STRING" id="5627.A0A1C7LN86"/>
<evidence type="ECO:0000313" key="7">
    <source>
        <dbReference type="Proteomes" id="UP000092993"/>
    </source>
</evidence>
<dbReference type="GO" id="GO:0009097">
    <property type="term" value="P:isoleucine biosynthetic process"/>
    <property type="evidence" value="ECO:0007669"/>
    <property type="project" value="TreeGrafter"/>
</dbReference>
<dbReference type="InterPro" id="IPR045229">
    <property type="entry name" value="TPP_enz"/>
</dbReference>
<sequence length="171" mass="18507">MQDVLSDGIPLVVFTGQVATFAIGSGAFQEADVVGISRACTKWNVMDCPRRPAKGHYCGYPPDASAIQGHDAWHASRTPSNPLQPPEQSIDTFLIKQAADLINQAQRPIIYAGHGVLSSPLGPQLLKQLSQDGNIPVTTTLQSLRSFDELDEKSLHMLRMHGAAYANLAMQ</sequence>
<keyword evidence="7" id="KW-1185">Reference proteome</keyword>
<dbReference type="GO" id="GO:0003984">
    <property type="term" value="F:acetolactate synthase activity"/>
    <property type="evidence" value="ECO:0007669"/>
    <property type="project" value="TreeGrafter"/>
</dbReference>
<dbReference type="OMA" id="AWHASRT"/>
<dbReference type="Proteomes" id="UP000092993">
    <property type="component" value="Unassembled WGS sequence"/>
</dbReference>
<proteinExistence type="inferred from homology"/>
<organism evidence="6 7">
    <name type="scientific">Grifola frondosa</name>
    <name type="common">Maitake</name>
    <name type="synonym">Polyporus frondosus</name>
    <dbReference type="NCBI Taxonomy" id="5627"/>
    <lineage>
        <taxon>Eukaryota</taxon>
        <taxon>Fungi</taxon>
        <taxon>Dikarya</taxon>
        <taxon>Basidiomycota</taxon>
        <taxon>Agaricomycotina</taxon>
        <taxon>Agaricomycetes</taxon>
        <taxon>Polyporales</taxon>
        <taxon>Grifolaceae</taxon>
        <taxon>Grifola</taxon>
    </lineage>
</organism>
<dbReference type="CDD" id="cd07035">
    <property type="entry name" value="TPP_PYR_POX_like"/>
    <property type="match status" value="1"/>
</dbReference>
<comment type="subcellular location">
    <subcellularLocation>
        <location evidence="1">Mitochondrion</location>
    </subcellularLocation>
</comment>
<dbReference type="PANTHER" id="PTHR18968">
    <property type="entry name" value="THIAMINE PYROPHOSPHATE ENZYMES"/>
    <property type="match status" value="1"/>
</dbReference>
<evidence type="ECO:0000259" key="5">
    <source>
        <dbReference type="Pfam" id="PF00205"/>
    </source>
</evidence>
<protein>
    <submittedName>
        <fullName evidence="6">Acetolactate synthase, mitochondrial</fullName>
    </submittedName>
</protein>
<keyword evidence="4" id="KW-0496">Mitochondrion</keyword>
<dbReference type="GO" id="GO:0005948">
    <property type="term" value="C:acetolactate synthase complex"/>
    <property type="evidence" value="ECO:0007669"/>
    <property type="project" value="TreeGrafter"/>
</dbReference>
<comment type="caution">
    <text evidence="6">The sequence shown here is derived from an EMBL/GenBank/DDBJ whole genome shotgun (WGS) entry which is preliminary data.</text>
</comment>
<dbReference type="GO" id="GO:0030976">
    <property type="term" value="F:thiamine pyrophosphate binding"/>
    <property type="evidence" value="ECO:0007669"/>
    <property type="project" value="InterPro"/>
</dbReference>
<dbReference type="GO" id="GO:0005739">
    <property type="term" value="C:mitochondrion"/>
    <property type="evidence" value="ECO:0007669"/>
    <property type="project" value="UniProtKB-SubCell"/>
</dbReference>
<evidence type="ECO:0000256" key="4">
    <source>
        <dbReference type="ARBA" id="ARBA00023128"/>
    </source>
</evidence>
<evidence type="ECO:0000313" key="6">
    <source>
        <dbReference type="EMBL" id="OBZ65686.1"/>
    </source>
</evidence>
<dbReference type="Gene3D" id="3.40.50.970">
    <property type="match status" value="1"/>
</dbReference>
<dbReference type="InterPro" id="IPR029035">
    <property type="entry name" value="DHS-like_NAD/FAD-binding_dom"/>
</dbReference>
<dbReference type="GO" id="GO:0050660">
    <property type="term" value="F:flavin adenine dinucleotide binding"/>
    <property type="evidence" value="ECO:0007669"/>
    <property type="project" value="TreeGrafter"/>
</dbReference>
<dbReference type="GO" id="GO:0009099">
    <property type="term" value="P:L-valine biosynthetic process"/>
    <property type="evidence" value="ECO:0007669"/>
    <property type="project" value="TreeGrafter"/>
</dbReference>
<dbReference type="SUPFAM" id="SSF52518">
    <property type="entry name" value="Thiamin diphosphate-binding fold (THDP-binding)"/>
    <property type="match status" value="1"/>
</dbReference>
<keyword evidence="3" id="KW-0786">Thiamine pyrophosphate</keyword>
<accession>A0A1C7LN86</accession>